<dbReference type="Pfam" id="PF11259">
    <property type="entry name" value="DUF3060"/>
    <property type="match status" value="1"/>
</dbReference>
<feature type="compositionally biased region" description="Basic and acidic residues" evidence="1">
    <location>
        <begin position="169"/>
        <end position="191"/>
    </location>
</feature>
<dbReference type="KEGG" id="gai:IMCC3135_15800"/>
<evidence type="ECO:0000256" key="1">
    <source>
        <dbReference type="SAM" id="MobiDB-lite"/>
    </source>
</evidence>
<dbReference type="InterPro" id="IPR021417">
    <property type="entry name" value="DUF3060"/>
</dbReference>
<dbReference type="PROSITE" id="PS51257">
    <property type="entry name" value="PROKAR_LIPOPROTEIN"/>
    <property type="match status" value="1"/>
</dbReference>
<dbReference type="EMBL" id="CP018632">
    <property type="protein sequence ID" value="ASJ73242.1"/>
    <property type="molecule type" value="Genomic_DNA"/>
</dbReference>
<protein>
    <submittedName>
        <fullName evidence="2">Uncharacterized protein</fullName>
    </submittedName>
</protein>
<feature type="compositionally biased region" description="Polar residues" evidence="1">
    <location>
        <begin position="192"/>
        <end position="203"/>
    </location>
</feature>
<dbReference type="OrthoDB" id="55890at2"/>
<evidence type="ECO:0000313" key="2">
    <source>
        <dbReference type="EMBL" id="ASJ73242.1"/>
    </source>
</evidence>
<dbReference type="Proteomes" id="UP000250079">
    <property type="component" value="Chromosome"/>
</dbReference>
<sequence length="427" mass="47062">MKNKTLSAAMIFIACTTTVQTPLFAQTTLEYGCDDRLNTVNDNSTIRIHGNCDEIWLPGNDITVTFDSAREIKIAGNNNTVTQSGTTDGSAVSLWIGGDKNVATINRVSKIVLAGDKNRVSHYGGNRFKPALMGHGNKVVIAKGSYPVAANGNKQSKPPTRQQNQAKNEPQKNEPQKNEPQKNEPQKKPVKTDSSAAPLQTTKKSPDLRNVVDVLFLGQLNKYDILVLYKDNTARFNPATPVDYLDVTADKKNYPKHWRQWRREGKRIQVRGISSTGKWFNLRDSTPVSMKPAQENLRLSGEWSNFWTNSDYTATGSSHYWLSKDGRFKTSSSSMMGASVPGISSTIAASSCDSSGDSSIVNSTATSGSSSISKKGNKCGAANVGEYKIDDYSIVLNAEDGKVYRRTFYRLDNKTILIRGRYYAIKE</sequence>
<feature type="region of interest" description="Disordered" evidence="1">
    <location>
        <begin position="148"/>
        <end position="204"/>
    </location>
</feature>
<organism evidence="2 3">
    <name type="scientific">Granulosicoccus antarcticus IMCC3135</name>
    <dbReference type="NCBI Taxonomy" id="1192854"/>
    <lineage>
        <taxon>Bacteria</taxon>
        <taxon>Pseudomonadati</taxon>
        <taxon>Pseudomonadota</taxon>
        <taxon>Gammaproteobacteria</taxon>
        <taxon>Chromatiales</taxon>
        <taxon>Granulosicoccaceae</taxon>
        <taxon>Granulosicoccus</taxon>
    </lineage>
</organism>
<evidence type="ECO:0000313" key="3">
    <source>
        <dbReference type="Proteomes" id="UP000250079"/>
    </source>
</evidence>
<gene>
    <name evidence="2" type="ORF">IMCC3135_15800</name>
</gene>
<name>A0A2Z2NP34_9GAMM</name>
<accession>A0A2Z2NP34</accession>
<dbReference type="RefSeq" id="WP_157736013.1">
    <property type="nucleotide sequence ID" value="NZ_CP018632.1"/>
</dbReference>
<reference evidence="2 3" key="1">
    <citation type="submission" date="2016-12" db="EMBL/GenBank/DDBJ databases">
        <authorList>
            <person name="Song W.-J."/>
            <person name="Kurnit D.M."/>
        </authorList>
    </citation>
    <scope>NUCLEOTIDE SEQUENCE [LARGE SCALE GENOMIC DNA]</scope>
    <source>
        <strain evidence="2 3">IMCC3135</strain>
    </source>
</reference>
<proteinExistence type="predicted"/>
<feature type="compositionally biased region" description="Polar residues" evidence="1">
    <location>
        <begin position="152"/>
        <end position="168"/>
    </location>
</feature>
<dbReference type="AlphaFoldDB" id="A0A2Z2NP34"/>
<keyword evidence="3" id="KW-1185">Reference proteome</keyword>